<keyword evidence="5" id="KW-0687">Ribonucleoprotein</keyword>
<comment type="similarity">
    <text evidence="2">Belongs to the mitochondrion-specific ribosomal protein mS33 family.</text>
</comment>
<accession>A0A6J1SGL0</accession>
<dbReference type="GeneID" id="113207474"/>
<keyword evidence="3 8" id="KW-0689">Ribosomal protein</keyword>
<dbReference type="KEGG" id="foc:113207474"/>
<dbReference type="RefSeq" id="XP_026279843.1">
    <property type="nucleotide sequence ID" value="XM_026424058.2"/>
</dbReference>
<dbReference type="GO" id="GO:0005840">
    <property type="term" value="C:ribosome"/>
    <property type="evidence" value="ECO:0007669"/>
    <property type="project" value="UniProtKB-KW"/>
</dbReference>
<gene>
    <name evidence="8" type="primary">LOC113207474</name>
</gene>
<dbReference type="InterPro" id="IPR013219">
    <property type="entry name" value="Ribosomal_mS33"/>
</dbReference>
<dbReference type="CTD" id="51650"/>
<dbReference type="Proteomes" id="UP000504606">
    <property type="component" value="Unplaced"/>
</dbReference>
<reference evidence="8" key="1">
    <citation type="submission" date="2025-08" db="UniProtKB">
        <authorList>
            <consortium name="RefSeq"/>
        </authorList>
    </citation>
    <scope>IDENTIFICATION</scope>
    <source>
        <tissue evidence="8">Whole organism</tissue>
    </source>
</reference>
<sequence length="124" mass="14844">MATVKKYLKLAEAGTEYSRKMNLLSNRIFGEVTRPSSFPMLKITDRLKVLPLHKDPDMIDYYHRLPEAHYLFVFLRNYGLFRDEHADFTDEMKRLRKLRGKIREVPWFKPDPNRPTKFASLKLK</sequence>
<dbReference type="PANTHER" id="PTHR13362:SF2">
    <property type="entry name" value="SMALL RIBOSOMAL SUBUNIT PROTEIN MS33"/>
    <property type="match status" value="1"/>
</dbReference>
<organism evidence="7 8">
    <name type="scientific">Frankliniella occidentalis</name>
    <name type="common">Western flower thrips</name>
    <name type="synonym">Euthrips occidentalis</name>
    <dbReference type="NCBI Taxonomy" id="133901"/>
    <lineage>
        <taxon>Eukaryota</taxon>
        <taxon>Metazoa</taxon>
        <taxon>Ecdysozoa</taxon>
        <taxon>Arthropoda</taxon>
        <taxon>Hexapoda</taxon>
        <taxon>Insecta</taxon>
        <taxon>Pterygota</taxon>
        <taxon>Neoptera</taxon>
        <taxon>Paraneoptera</taxon>
        <taxon>Thysanoptera</taxon>
        <taxon>Terebrantia</taxon>
        <taxon>Thripoidea</taxon>
        <taxon>Thripidae</taxon>
        <taxon>Frankliniella</taxon>
    </lineage>
</organism>
<proteinExistence type="inferred from homology"/>
<keyword evidence="7" id="KW-1185">Reference proteome</keyword>
<evidence type="ECO:0000313" key="8">
    <source>
        <dbReference type="RefSeq" id="XP_026279843.1"/>
    </source>
</evidence>
<dbReference type="Pfam" id="PF08293">
    <property type="entry name" value="MRP-S33"/>
    <property type="match status" value="1"/>
</dbReference>
<evidence type="ECO:0000256" key="6">
    <source>
        <dbReference type="ARBA" id="ARBA00035132"/>
    </source>
</evidence>
<evidence type="ECO:0000313" key="7">
    <source>
        <dbReference type="Proteomes" id="UP000504606"/>
    </source>
</evidence>
<evidence type="ECO:0000256" key="2">
    <source>
        <dbReference type="ARBA" id="ARBA00008970"/>
    </source>
</evidence>
<evidence type="ECO:0000256" key="4">
    <source>
        <dbReference type="ARBA" id="ARBA00023128"/>
    </source>
</evidence>
<evidence type="ECO:0000256" key="5">
    <source>
        <dbReference type="ARBA" id="ARBA00023274"/>
    </source>
</evidence>
<keyword evidence="4" id="KW-0496">Mitochondrion</keyword>
<name>A0A6J1SGL0_FRAOC</name>
<dbReference type="GO" id="GO:1990904">
    <property type="term" value="C:ribonucleoprotein complex"/>
    <property type="evidence" value="ECO:0007669"/>
    <property type="project" value="UniProtKB-KW"/>
</dbReference>
<dbReference type="AlphaFoldDB" id="A0A6J1SGL0"/>
<dbReference type="PANTHER" id="PTHR13362">
    <property type="entry name" value="MITOCHONDRIAL RIBOSOMAL PROTEIN S33"/>
    <property type="match status" value="1"/>
</dbReference>
<comment type="subcellular location">
    <subcellularLocation>
        <location evidence="1">Mitochondrion</location>
    </subcellularLocation>
</comment>
<protein>
    <recommendedName>
        <fullName evidence="6">Small ribosomal subunit protein mS33</fullName>
    </recommendedName>
</protein>
<evidence type="ECO:0000256" key="1">
    <source>
        <dbReference type="ARBA" id="ARBA00004173"/>
    </source>
</evidence>
<dbReference type="OrthoDB" id="5980584at2759"/>
<dbReference type="GO" id="GO:0005739">
    <property type="term" value="C:mitochondrion"/>
    <property type="evidence" value="ECO:0007669"/>
    <property type="project" value="UniProtKB-SubCell"/>
</dbReference>
<evidence type="ECO:0000256" key="3">
    <source>
        <dbReference type="ARBA" id="ARBA00022980"/>
    </source>
</evidence>